<dbReference type="GO" id="GO:0005524">
    <property type="term" value="F:ATP binding"/>
    <property type="evidence" value="ECO:0007669"/>
    <property type="project" value="UniProtKB-KW"/>
</dbReference>
<dbReference type="AlphaFoldDB" id="A0AAV5SPP8"/>
<evidence type="ECO:0000313" key="7">
    <source>
        <dbReference type="Proteomes" id="UP001432027"/>
    </source>
</evidence>
<dbReference type="SUPFAM" id="SSF56112">
    <property type="entry name" value="Protein kinase-like (PK-like)"/>
    <property type="match status" value="1"/>
</dbReference>
<evidence type="ECO:0000256" key="1">
    <source>
        <dbReference type="ARBA" id="ARBA00022679"/>
    </source>
</evidence>
<dbReference type="Proteomes" id="UP001432027">
    <property type="component" value="Unassembled WGS sequence"/>
</dbReference>
<dbReference type="GO" id="GO:0005737">
    <property type="term" value="C:cytoplasm"/>
    <property type="evidence" value="ECO:0007669"/>
    <property type="project" value="TreeGrafter"/>
</dbReference>
<dbReference type="PANTHER" id="PTHR11042:SF91">
    <property type="entry name" value="EUKARYOTIC TRANSLATION INITIATION FACTOR 2-ALPHA KINASE"/>
    <property type="match status" value="1"/>
</dbReference>
<keyword evidence="4" id="KW-0067">ATP-binding</keyword>
<organism evidence="6 7">
    <name type="scientific">Pristionchus entomophagus</name>
    <dbReference type="NCBI Taxonomy" id="358040"/>
    <lineage>
        <taxon>Eukaryota</taxon>
        <taxon>Metazoa</taxon>
        <taxon>Ecdysozoa</taxon>
        <taxon>Nematoda</taxon>
        <taxon>Chromadorea</taxon>
        <taxon>Rhabditida</taxon>
        <taxon>Rhabditina</taxon>
        <taxon>Diplogasteromorpha</taxon>
        <taxon>Diplogasteroidea</taxon>
        <taxon>Neodiplogasteridae</taxon>
        <taxon>Pristionchus</taxon>
    </lineage>
</organism>
<comment type="caution">
    <text evidence="6">The sequence shown here is derived from an EMBL/GenBank/DDBJ whole genome shotgun (WGS) entry which is preliminary data.</text>
</comment>
<dbReference type="GO" id="GO:0005634">
    <property type="term" value="C:nucleus"/>
    <property type="evidence" value="ECO:0007669"/>
    <property type="project" value="TreeGrafter"/>
</dbReference>
<protein>
    <recommendedName>
        <fullName evidence="5">Protein kinase domain-containing protein</fullName>
    </recommendedName>
</protein>
<evidence type="ECO:0000256" key="3">
    <source>
        <dbReference type="ARBA" id="ARBA00022777"/>
    </source>
</evidence>
<dbReference type="EMBL" id="BTSX01000001">
    <property type="protein sequence ID" value="GMS81576.1"/>
    <property type="molecule type" value="Genomic_DNA"/>
</dbReference>
<dbReference type="InterPro" id="IPR000719">
    <property type="entry name" value="Prot_kinase_dom"/>
</dbReference>
<accession>A0AAV5SPP8</accession>
<evidence type="ECO:0000313" key="6">
    <source>
        <dbReference type="EMBL" id="GMS81576.1"/>
    </source>
</evidence>
<dbReference type="PROSITE" id="PS50011">
    <property type="entry name" value="PROTEIN_KINASE_DOM"/>
    <property type="match status" value="1"/>
</dbReference>
<dbReference type="GO" id="GO:0004694">
    <property type="term" value="F:eukaryotic translation initiation factor 2alpha kinase activity"/>
    <property type="evidence" value="ECO:0007669"/>
    <property type="project" value="TreeGrafter"/>
</dbReference>
<evidence type="ECO:0000256" key="2">
    <source>
        <dbReference type="ARBA" id="ARBA00022741"/>
    </source>
</evidence>
<evidence type="ECO:0000256" key="4">
    <source>
        <dbReference type="ARBA" id="ARBA00022840"/>
    </source>
</evidence>
<evidence type="ECO:0000259" key="5">
    <source>
        <dbReference type="PROSITE" id="PS50011"/>
    </source>
</evidence>
<dbReference type="Gene3D" id="1.10.510.10">
    <property type="entry name" value="Transferase(Phosphotransferase) domain 1"/>
    <property type="match status" value="1"/>
</dbReference>
<keyword evidence="2" id="KW-0547">Nucleotide-binding</keyword>
<sequence length="150" mass="17585">MMSVDEGGLEIPIERTFERGTKMYIAPEQTGWSDYSSKVDIFALGLIFAEMCVVMNDDEKEKVFDNYRLARPNTLLQHIPEAEKFVAWLTNPIDTERPDVDAVRYEDFLKSDQYKRDIKHMHKNRMARMRTLAMGIKYKNIKRQEAEMAA</sequence>
<feature type="domain" description="Protein kinase" evidence="5">
    <location>
        <begin position="1"/>
        <end position="109"/>
    </location>
</feature>
<name>A0AAV5SPP8_9BILA</name>
<reference evidence="6" key="1">
    <citation type="submission" date="2023-10" db="EMBL/GenBank/DDBJ databases">
        <title>Genome assembly of Pristionchus species.</title>
        <authorList>
            <person name="Yoshida K."/>
            <person name="Sommer R.J."/>
        </authorList>
    </citation>
    <scope>NUCLEOTIDE SEQUENCE</scope>
    <source>
        <strain evidence="6">RS0144</strain>
    </source>
</reference>
<dbReference type="PANTHER" id="PTHR11042">
    <property type="entry name" value="EUKARYOTIC TRANSLATION INITIATION FACTOR 2-ALPHA KINASE EIF2-ALPHA KINASE -RELATED"/>
    <property type="match status" value="1"/>
</dbReference>
<dbReference type="InterPro" id="IPR011009">
    <property type="entry name" value="Kinase-like_dom_sf"/>
</dbReference>
<keyword evidence="3" id="KW-0418">Kinase</keyword>
<proteinExistence type="predicted"/>
<keyword evidence="1" id="KW-0808">Transferase</keyword>
<gene>
    <name evidence="6" type="ORF">PENTCL1PPCAC_3751</name>
</gene>
<feature type="non-terminal residue" evidence="6">
    <location>
        <position position="150"/>
    </location>
</feature>
<keyword evidence="7" id="KW-1185">Reference proteome</keyword>
<dbReference type="InterPro" id="IPR050339">
    <property type="entry name" value="CC_SR_Kinase"/>
</dbReference>